<evidence type="ECO:0000313" key="2">
    <source>
        <dbReference type="EMBL" id="KAH7548588.1"/>
    </source>
</evidence>
<dbReference type="Proteomes" id="UP000827721">
    <property type="component" value="Unassembled WGS sequence"/>
</dbReference>
<keyword evidence="3" id="KW-1185">Reference proteome</keyword>
<proteinExistence type="predicted"/>
<evidence type="ECO:0000313" key="3">
    <source>
        <dbReference type="Proteomes" id="UP000827721"/>
    </source>
</evidence>
<accession>A0ABQ8H5L1</accession>
<gene>
    <name evidence="2" type="ORF">JRO89_XS14G0174500</name>
</gene>
<comment type="caution">
    <text evidence="2">The sequence shown here is derived from an EMBL/GenBank/DDBJ whole genome shotgun (WGS) entry which is preliminary data.</text>
</comment>
<organism evidence="2 3">
    <name type="scientific">Xanthoceras sorbifolium</name>
    <dbReference type="NCBI Taxonomy" id="99658"/>
    <lineage>
        <taxon>Eukaryota</taxon>
        <taxon>Viridiplantae</taxon>
        <taxon>Streptophyta</taxon>
        <taxon>Embryophyta</taxon>
        <taxon>Tracheophyta</taxon>
        <taxon>Spermatophyta</taxon>
        <taxon>Magnoliopsida</taxon>
        <taxon>eudicotyledons</taxon>
        <taxon>Gunneridae</taxon>
        <taxon>Pentapetalae</taxon>
        <taxon>rosids</taxon>
        <taxon>malvids</taxon>
        <taxon>Sapindales</taxon>
        <taxon>Sapindaceae</taxon>
        <taxon>Xanthoceroideae</taxon>
        <taxon>Xanthoceras</taxon>
    </lineage>
</organism>
<evidence type="ECO:0000256" key="1">
    <source>
        <dbReference type="SAM" id="MobiDB-lite"/>
    </source>
</evidence>
<feature type="compositionally biased region" description="Gly residues" evidence="1">
    <location>
        <begin position="38"/>
        <end position="47"/>
    </location>
</feature>
<feature type="region of interest" description="Disordered" evidence="1">
    <location>
        <begin position="29"/>
        <end position="51"/>
    </location>
</feature>
<reference evidence="2 3" key="1">
    <citation type="submission" date="2021-02" db="EMBL/GenBank/DDBJ databases">
        <title>Plant Genome Project.</title>
        <authorList>
            <person name="Zhang R.-G."/>
        </authorList>
    </citation>
    <scope>NUCLEOTIDE SEQUENCE [LARGE SCALE GENOMIC DNA]</scope>
    <source>
        <tissue evidence="2">Leaves</tissue>
    </source>
</reference>
<name>A0ABQ8H5L1_9ROSI</name>
<protein>
    <submittedName>
        <fullName evidence="2">Uncharacterized protein</fullName>
    </submittedName>
</protein>
<dbReference type="EMBL" id="JAFEMO010000014">
    <property type="protein sequence ID" value="KAH7548588.1"/>
    <property type="molecule type" value="Genomic_DNA"/>
</dbReference>
<sequence length="108" mass="11070">MYTIRTQKTTLSDAVSVGEKARNMRAAMIPTGKNSSINGGGGSGGRTSGSTTIDAATAASTTMLTRPKHFAIVSRSSSLPSSSSSSSDLRSFLAGIGESENAYSKCRS</sequence>